<dbReference type="Proteomes" id="UP001152888">
    <property type="component" value="Unassembled WGS sequence"/>
</dbReference>
<dbReference type="OrthoDB" id="8189124at2759"/>
<gene>
    <name evidence="9" type="ORF">ACAOBT_LOCUS24673</name>
</gene>
<feature type="domain" description="DDE Tnp4" evidence="8">
    <location>
        <begin position="52"/>
        <end position="216"/>
    </location>
</feature>
<dbReference type="PANTHER" id="PTHR22930">
    <property type="match status" value="1"/>
</dbReference>
<evidence type="ECO:0000256" key="7">
    <source>
        <dbReference type="ARBA" id="ARBA00023242"/>
    </source>
</evidence>
<comment type="similarity">
    <text evidence="3">Belongs to the HARBI1 family.</text>
</comment>
<evidence type="ECO:0000313" key="9">
    <source>
        <dbReference type="EMBL" id="CAH1998912.1"/>
    </source>
</evidence>
<evidence type="ECO:0000259" key="8">
    <source>
        <dbReference type="Pfam" id="PF13359"/>
    </source>
</evidence>
<dbReference type="Pfam" id="PF13359">
    <property type="entry name" value="DDE_Tnp_4"/>
    <property type="match status" value="2"/>
</dbReference>
<feature type="domain" description="DDE Tnp4" evidence="8">
    <location>
        <begin position="249"/>
        <end position="302"/>
    </location>
</feature>
<dbReference type="EMBL" id="CAKOFQ010007344">
    <property type="protein sequence ID" value="CAH1998912.1"/>
    <property type="molecule type" value="Genomic_DNA"/>
</dbReference>
<evidence type="ECO:0000256" key="4">
    <source>
        <dbReference type="ARBA" id="ARBA00022722"/>
    </source>
</evidence>
<evidence type="ECO:0000256" key="5">
    <source>
        <dbReference type="ARBA" id="ARBA00022723"/>
    </source>
</evidence>
<proteinExistence type="inferred from homology"/>
<dbReference type="InterPro" id="IPR027806">
    <property type="entry name" value="HARBI1_dom"/>
</dbReference>
<evidence type="ECO:0000256" key="3">
    <source>
        <dbReference type="ARBA" id="ARBA00006958"/>
    </source>
</evidence>
<name>A0A9P0PUT8_ACAOB</name>
<comment type="subcellular location">
    <subcellularLocation>
        <location evidence="2">Nucleus</location>
    </subcellularLocation>
</comment>
<keyword evidence="10" id="KW-1185">Reference proteome</keyword>
<dbReference type="AlphaFoldDB" id="A0A9P0PUT8"/>
<comment type="cofactor">
    <cofactor evidence="1">
        <name>a divalent metal cation</name>
        <dbReference type="ChEBI" id="CHEBI:60240"/>
    </cofactor>
</comment>
<keyword evidence="7" id="KW-0539">Nucleus</keyword>
<evidence type="ECO:0000313" key="10">
    <source>
        <dbReference type="Proteomes" id="UP001152888"/>
    </source>
</evidence>
<evidence type="ECO:0000256" key="1">
    <source>
        <dbReference type="ARBA" id="ARBA00001968"/>
    </source>
</evidence>
<keyword evidence="6" id="KW-0378">Hydrolase</keyword>
<evidence type="ECO:0000256" key="2">
    <source>
        <dbReference type="ARBA" id="ARBA00004123"/>
    </source>
</evidence>
<keyword evidence="5" id="KW-0479">Metal-binding</keyword>
<dbReference type="PANTHER" id="PTHR22930:SF269">
    <property type="entry name" value="NUCLEASE HARBI1-LIKE PROTEIN"/>
    <property type="match status" value="1"/>
</dbReference>
<organism evidence="9 10">
    <name type="scientific">Acanthoscelides obtectus</name>
    <name type="common">Bean weevil</name>
    <name type="synonym">Bruchus obtectus</name>
    <dbReference type="NCBI Taxonomy" id="200917"/>
    <lineage>
        <taxon>Eukaryota</taxon>
        <taxon>Metazoa</taxon>
        <taxon>Ecdysozoa</taxon>
        <taxon>Arthropoda</taxon>
        <taxon>Hexapoda</taxon>
        <taxon>Insecta</taxon>
        <taxon>Pterygota</taxon>
        <taxon>Neoptera</taxon>
        <taxon>Endopterygota</taxon>
        <taxon>Coleoptera</taxon>
        <taxon>Polyphaga</taxon>
        <taxon>Cucujiformia</taxon>
        <taxon>Chrysomeloidea</taxon>
        <taxon>Chrysomelidae</taxon>
        <taxon>Bruchinae</taxon>
        <taxon>Bruchini</taxon>
        <taxon>Acanthoscelides</taxon>
    </lineage>
</organism>
<dbReference type="GO" id="GO:0046872">
    <property type="term" value="F:metal ion binding"/>
    <property type="evidence" value="ECO:0007669"/>
    <property type="project" value="UniProtKB-KW"/>
</dbReference>
<comment type="caution">
    <text evidence="9">The sequence shown here is derived from an EMBL/GenBank/DDBJ whole genome shotgun (WGS) entry which is preliminary data.</text>
</comment>
<dbReference type="GO" id="GO:0004518">
    <property type="term" value="F:nuclease activity"/>
    <property type="evidence" value="ECO:0007669"/>
    <property type="project" value="UniProtKB-KW"/>
</dbReference>
<reference evidence="9" key="1">
    <citation type="submission" date="2022-03" db="EMBL/GenBank/DDBJ databases">
        <authorList>
            <person name="Sayadi A."/>
        </authorList>
    </citation>
    <scope>NUCLEOTIDE SEQUENCE</scope>
</reference>
<sequence>MSPQIISEIIPEVCLDLCQALKDEIRIPSCPEEWLCIEKGFARKFPRAIGSIDGKHIVLDCPFNSGSEYYNYKRTYSIVLLALVDSQYFIFADIGCQCRISDGGVFTNTLLWNKICTNSLNLPPPHPLPGSNIDVPHIFLGDGAFALSEHLMKPYPGQHNIGSEKREFNKRLSSARVVVENTFGMMTARFKVFRKPIPLQPEKATLITMTCILLHNFLRRSSTSSCIYTPPGLAENLMKPFPGLHTKGSMKRVYNYRLCRARRVVENVFGISSAVFRVLRKPLLLEPGKAELIVMTIAYLHNFLRRSCNSCNVYTQAGDG</sequence>
<evidence type="ECO:0000256" key="6">
    <source>
        <dbReference type="ARBA" id="ARBA00022801"/>
    </source>
</evidence>
<dbReference type="GO" id="GO:0016787">
    <property type="term" value="F:hydrolase activity"/>
    <property type="evidence" value="ECO:0007669"/>
    <property type="project" value="UniProtKB-KW"/>
</dbReference>
<dbReference type="GO" id="GO:0005634">
    <property type="term" value="C:nucleus"/>
    <property type="evidence" value="ECO:0007669"/>
    <property type="project" value="UniProtKB-SubCell"/>
</dbReference>
<dbReference type="InterPro" id="IPR045249">
    <property type="entry name" value="HARBI1-like"/>
</dbReference>
<accession>A0A9P0PUT8</accession>
<keyword evidence="4" id="KW-0540">Nuclease</keyword>
<protein>
    <recommendedName>
        <fullName evidence="8">DDE Tnp4 domain-containing protein</fullName>
    </recommendedName>
</protein>